<gene>
    <name evidence="2" type="ORF">ODALV1_LOCUS1437</name>
</gene>
<dbReference type="PANTHER" id="PTHR47331:SF6">
    <property type="entry name" value="DOUBLECORTIN DOMAIN-CONTAINING PROTEIN"/>
    <property type="match status" value="1"/>
</dbReference>
<organism evidence="2 3">
    <name type="scientific">Orchesella dallaii</name>
    <dbReference type="NCBI Taxonomy" id="48710"/>
    <lineage>
        <taxon>Eukaryota</taxon>
        <taxon>Metazoa</taxon>
        <taxon>Ecdysozoa</taxon>
        <taxon>Arthropoda</taxon>
        <taxon>Hexapoda</taxon>
        <taxon>Collembola</taxon>
        <taxon>Entomobryomorpha</taxon>
        <taxon>Entomobryoidea</taxon>
        <taxon>Orchesellidae</taxon>
        <taxon>Orchesellinae</taxon>
        <taxon>Orchesella</taxon>
    </lineage>
</organism>
<evidence type="ECO:0000313" key="3">
    <source>
        <dbReference type="Proteomes" id="UP001642540"/>
    </source>
</evidence>
<feature type="domain" description="DUF5641" evidence="1">
    <location>
        <begin position="87"/>
        <end position="190"/>
    </location>
</feature>
<name>A0ABP1PNM1_9HEXA</name>
<dbReference type="Proteomes" id="UP001642540">
    <property type="component" value="Unassembled WGS sequence"/>
</dbReference>
<sequence>MGGIWEAGVKSVKHHLRRILNDTTLDFEEMTTLLTQIEACLNSRPLTPLSSDPDDMQALTPGHFLIGGPLKALPDPDLTHLKMNRLSRWQYLQRLTQHFWKRWSTDYLSKLQQRPRWWSKKENVKIGDLVLIKDDRLPPSSWKLGRIMEVHPGKDNLVRVVNVRVLDKVDSSQSFSYKTYSRPISKLAILPFDSD</sequence>
<reference evidence="2 3" key="1">
    <citation type="submission" date="2024-08" db="EMBL/GenBank/DDBJ databases">
        <authorList>
            <person name="Cucini C."/>
            <person name="Frati F."/>
        </authorList>
    </citation>
    <scope>NUCLEOTIDE SEQUENCE [LARGE SCALE GENOMIC DNA]</scope>
</reference>
<dbReference type="InterPro" id="IPR040676">
    <property type="entry name" value="DUF5641"/>
</dbReference>
<comment type="caution">
    <text evidence="2">The sequence shown here is derived from an EMBL/GenBank/DDBJ whole genome shotgun (WGS) entry which is preliminary data.</text>
</comment>
<dbReference type="Pfam" id="PF18701">
    <property type="entry name" value="DUF5641"/>
    <property type="match status" value="1"/>
</dbReference>
<evidence type="ECO:0000259" key="1">
    <source>
        <dbReference type="Pfam" id="PF18701"/>
    </source>
</evidence>
<dbReference type="EMBL" id="CAXLJM020000004">
    <property type="protein sequence ID" value="CAL8070804.1"/>
    <property type="molecule type" value="Genomic_DNA"/>
</dbReference>
<evidence type="ECO:0000313" key="2">
    <source>
        <dbReference type="EMBL" id="CAL8070804.1"/>
    </source>
</evidence>
<protein>
    <recommendedName>
        <fullName evidence="1">DUF5641 domain-containing protein</fullName>
    </recommendedName>
</protein>
<accession>A0ABP1PNM1</accession>
<proteinExistence type="predicted"/>
<dbReference type="Gene3D" id="3.30.420.10">
    <property type="entry name" value="Ribonuclease H-like superfamily/Ribonuclease H"/>
    <property type="match status" value="1"/>
</dbReference>
<keyword evidence="3" id="KW-1185">Reference proteome</keyword>
<dbReference type="InterPro" id="IPR036397">
    <property type="entry name" value="RNaseH_sf"/>
</dbReference>
<dbReference type="PANTHER" id="PTHR47331">
    <property type="entry name" value="PHD-TYPE DOMAIN-CONTAINING PROTEIN"/>
    <property type="match status" value="1"/>
</dbReference>